<name>A0AAV3U6C2_9ALTE</name>
<evidence type="ECO:0000259" key="1">
    <source>
        <dbReference type="Pfam" id="PF20408"/>
    </source>
</evidence>
<feature type="domain" description="KANL3/Tex30 alpha/beta hydrolase-like" evidence="1">
    <location>
        <begin position="1"/>
        <end position="180"/>
    </location>
</feature>
<sequence>MEHPFMSAMAHSLCQQSLLVVRFNFEYMALIAATGKRRPPAKMPVLVAEFQHQLEAAASHWPGLSWFIGGKSMGGRVASMALNDCRAVAGVCIGYPFHPPKKYSDTRLQPLQDAEKAILIIQGTRDALGNQEEVSGYKLAASTQLLWLEDGDHDLKPRKKSGFSQQQHIVSAAQAIAQFCLA</sequence>
<dbReference type="Proteomes" id="UP001409585">
    <property type="component" value="Unassembled WGS sequence"/>
</dbReference>
<proteinExistence type="predicted"/>
<reference evidence="3" key="1">
    <citation type="journal article" date="2019" name="Int. J. Syst. Evol. Microbiol.">
        <title>The Global Catalogue of Microorganisms (GCM) 10K type strain sequencing project: providing services to taxonomists for standard genome sequencing and annotation.</title>
        <authorList>
            <consortium name="The Broad Institute Genomics Platform"/>
            <consortium name="The Broad Institute Genome Sequencing Center for Infectious Disease"/>
            <person name="Wu L."/>
            <person name="Ma J."/>
        </authorList>
    </citation>
    <scope>NUCLEOTIDE SEQUENCE [LARGE SCALE GENOMIC DNA]</scope>
    <source>
        <strain evidence="3">JCM 19134</strain>
    </source>
</reference>
<dbReference type="AlphaFoldDB" id="A0AAV3U6C2"/>
<comment type="caution">
    <text evidence="2">The sequence shown here is derived from an EMBL/GenBank/DDBJ whole genome shotgun (WGS) entry which is preliminary data.</text>
</comment>
<dbReference type="SUPFAM" id="SSF53474">
    <property type="entry name" value="alpha/beta-Hydrolases"/>
    <property type="match status" value="1"/>
</dbReference>
<organism evidence="2 3">
    <name type="scientific">Halioxenophilus aromaticivorans</name>
    <dbReference type="NCBI Taxonomy" id="1306992"/>
    <lineage>
        <taxon>Bacteria</taxon>
        <taxon>Pseudomonadati</taxon>
        <taxon>Pseudomonadota</taxon>
        <taxon>Gammaproteobacteria</taxon>
        <taxon>Alteromonadales</taxon>
        <taxon>Alteromonadaceae</taxon>
        <taxon>Halioxenophilus</taxon>
    </lineage>
</organism>
<evidence type="ECO:0000313" key="2">
    <source>
        <dbReference type="EMBL" id="GAA4951327.1"/>
    </source>
</evidence>
<dbReference type="PANTHER" id="PTHR13136">
    <property type="entry name" value="TESTIS DEVELOPMENT PROTEIN PRTD"/>
    <property type="match status" value="1"/>
</dbReference>
<accession>A0AAV3U6C2</accession>
<dbReference type="InterPro" id="IPR026555">
    <property type="entry name" value="NSL3/Tex30"/>
</dbReference>
<dbReference type="Gene3D" id="3.40.50.1820">
    <property type="entry name" value="alpha/beta hydrolase"/>
    <property type="match status" value="1"/>
</dbReference>
<dbReference type="InterPro" id="IPR046879">
    <property type="entry name" value="KANL3/Tex30_Abhydrolase"/>
</dbReference>
<protein>
    <submittedName>
        <fullName evidence="2">Alpha/beta fold hydrolase</fullName>
    </submittedName>
</protein>
<dbReference type="EMBL" id="BAABLX010000029">
    <property type="protein sequence ID" value="GAA4951327.1"/>
    <property type="molecule type" value="Genomic_DNA"/>
</dbReference>
<dbReference type="GO" id="GO:0016787">
    <property type="term" value="F:hydrolase activity"/>
    <property type="evidence" value="ECO:0007669"/>
    <property type="project" value="UniProtKB-KW"/>
</dbReference>
<dbReference type="Pfam" id="PF20408">
    <property type="entry name" value="Abhydrolase_11"/>
    <property type="match status" value="1"/>
</dbReference>
<keyword evidence="3" id="KW-1185">Reference proteome</keyword>
<gene>
    <name evidence="2" type="ORF">GCM10025791_34730</name>
</gene>
<dbReference type="InterPro" id="IPR029058">
    <property type="entry name" value="AB_hydrolase_fold"/>
</dbReference>
<evidence type="ECO:0000313" key="3">
    <source>
        <dbReference type="Proteomes" id="UP001409585"/>
    </source>
</evidence>
<keyword evidence="2" id="KW-0378">Hydrolase</keyword>
<dbReference type="PANTHER" id="PTHR13136:SF11">
    <property type="entry name" value="TESTIS-EXPRESSED PROTEIN 30"/>
    <property type="match status" value="1"/>
</dbReference>